<name>A0ABS8QBS0_9BURK</name>
<keyword evidence="3" id="KW-1185">Reference proteome</keyword>
<dbReference type="RefSeq" id="WP_231060451.1">
    <property type="nucleotide sequence ID" value="NZ_JAJNOC010000011.1"/>
</dbReference>
<reference evidence="2" key="1">
    <citation type="submission" date="2021-11" db="EMBL/GenBank/DDBJ databases">
        <title>The complete genome of Massilia sp sp. G4R7.</title>
        <authorList>
            <person name="Liu L."/>
            <person name="Yue J."/>
            <person name="Yuan J."/>
            <person name="Yang F."/>
            <person name="Li L."/>
        </authorList>
    </citation>
    <scope>NUCLEOTIDE SEQUENCE</scope>
    <source>
        <strain evidence="2">G4R7</strain>
    </source>
</reference>
<comment type="caution">
    <text evidence="2">The sequence shown here is derived from an EMBL/GenBank/DDBJ whole genome shotgun (WGS) entry which is preliminary data.</text>
</comment>
<evidence type="ECO:0000313" key="3">
    <source>
        <dbReference type="Proteomes" id="UP001179361"/>
    </source>
</evidence>
<dbReference type="EMBL" id="JAJNOC010000011">
    <property type="protein sequence ID" value="MCD2519175.1"/>
    <property type="molecule type" value="Genomic_DNA"/>
</dbReference>
<protein>
    <submittedName>
        <fullName evidence="2">Uncharacterized protein</fullName>
    </submittedName>
</protein>
<keyword evidence="1" id="KW-0175">Coiled coil</keyword>
<proteinExistence type="predicted"/>
<accession>A0ABS8QBS0</accession>
<evidence type="ECO:0000313" key="2">
    <source>
        <dbReference type="EMBL" id="MCD2519175.1"/>
    </source>
</evidence>
<feature type="coiled-coil region" evidence="1">
    <location>
        <begin position="68"/>
        <end position="95"/>
    </location>
</feature>
<gene>
    <name evidence="2" type="ORF">LQ564_23000</name>
</gene>
<organism evidence="2 3">
    <name type="scientific">Massilia phyllostachyos</name>
    <dbReference type="NCBI Taxonomy" id="2898585"/>
    <lineage>
        <taxon>Bacteria</taxon>
        <taxon>Pseudomonadati</taxon>
        <taxon>Pseudomonadota</taxon>
        <taxon>Betaproteobacteria</taxon>
        <taxon>Burkholderiales</taxon>
        <taxon>Oxalobacteraceae</taxon>
        <taxon>Telluria group</taxon>
        <taxon>Massilia</taxon>
    </lineage>
</organism>
<dbReference type="Proteomes" id="UP001179361">
    <property type="component" value="Unassembled WGS sequence"/>
</dbReference>
<evidence type="ECO:0000256" key="1">
    <source>
        <dbReference type="SAM" id="Coils"/>
    </source>
</evidence>
<sequence>MPQLEQLSADDLADMADRVTAMSIALYEYRVRHSWLTPTQASEIREDGEARLDRLASLLRCGAIRLAVRDADLSVEDLKHELEEATAAIRRIETIKGIIDLAAQVVSLGGAILSRDAKAMLTAAKGVKDAREKLTER</sequence>